<feature type="compositionally biased region" description="Basic and acidic residues" evidence="5">
    <location>
        <begin position="9"/>
        <end position="20"/>
    </location>
</feature>
<dbReference type="AlphaFoldDB" id="A0A195AUN4"/>
<feature type="compositionally biased region" description="Polar residues" evidence="5">
    <location>
        <begin position="21"/>
        <end position="32"/>
    </location>
</feature>
<keyword evidence="2 4" id="KW-0863">Zinc-finger</keyword>
<name>A0A195AUN4_9HYME</name>
<dbReference type="Proteomes" id="UP000078540">
    <property type="component" value="Unassembled WGS sequence"/>
</dbReference>
<keyword evidence="6" id="KW-1133">Transmembrane helix</keyword>
<dbReference type="PANTHER" id="PTHR45913">
    <property type="entry name" value="EPM2A-INTERACTING PROTEIN 1"/>
    <property type="match status" value="1"/>
</dbReference>
<feature type="domain" description="BED-type" evidence="7">
    <location>
        <begin position="381"/>
        <end position="424"/>
    </location>
</feature>
<dbReference type="Pfam" id="PF02892">
    <property type="entry name" value="zf-BED"/>
    <property type="match status" value="2"/>
</dbReference>
<keyword evidence="1" id="KW-0479">Metal-binding</keyword>
<keyword evidence="9" id="KW-1185">Reference proteome</keyword>
<proteinExistence type="predicted"/>
<accession>A0A195AUN4</accession>
<dbReference type="GO" id="GO:0003677">
    <property type="term" value="F:DNA binding"/>
    <property type="evidence" value="ECO:0007669"/>
    <property type="project" value="InterPro"/>
</dbReference>
<dbReference type="InterPro" id="IPR036236">
    <property type="entry name" value="Znf_C2H2_sf"/>
</dbReference>
<keyword evidence="3" id="KW-0862">Zinc</keyword>
<feature type="region of interest" description="Disordered" evidence="5">
    <location>
        <begin position="1"/>
        <end position="33"/>
    </location>
</feature>
<evidence type="ECO:0000256" key="3">
    <source>
        <dbReference type="ARBA" id="ARBA00022833"/>
    </source>
</evidence>
<evidence type="ECO:0000256" key="1">
    <source>
        <dbReference type="ARBA" id="ARBA00022723"/>
    </source>
</evidence>
<sequence length="424" mass="47477">MTSNVDIYKSQDRPPPEVKRSSTAKTGSSFKPSGQLIRLDFAPAKENHAKRDSAESDRGGAAAHLVFDGNLAANELGIALIVLTFEIVLVVFVMAVLASVSAQDFRHFFAGFGPYGIQASVMRDPRSNRGPVLFPPGPAPNNADTSGVVVGASGYGFVPPSTDRYLINLVSDIQQAALPVTHEARVRKRDPAGSCTCPVSKSAYNLIPVRRWIHVLHKHLVKTHPDKLTEEEKKEVKFNWTWDYFTLKGDDKATCKICKATLNSIKVNHLKNHLKSIHEILGSSLDIVRNNESSSYANSDLRKAKHQEAISNHSSNLSNPYNLIPVRRWIRGHYTKLTKINEATCNHCNGKFIINNRSDVLHKHLVKTHPDKLTEEEKKEVKFNWTWDYFTLKGDDKATCEICKKSINCTSVNNLKRHLRSIHQ</sequence>
<protein>
    <recommendedName>
        <fullName evidence="7">BED-type domain-containing protein</fullName>
    </recommendedName>
</protein>
<dbReference type="SMART" id="SM00355">
    <property type="entry name" value="ZnF_C2H2"/>
    <property type="match status" value="3"/>
</dbReference>
<evidence type="ECO:0000256" key="5">
    <source>
        <dbReference type="SAM" id="MobiDB-lite"/>
    </source>
</evidence>
<dbReference type="InterPro" id="IPR013087">
    <property type="entry name" value="Znf_C2H2_type"/>
</dbReference>
<dbReference type="PANTHER" id="PTHR45913:SF5">
    <property type="entry name" value="GENERAL TRANSCRIPTION FACTOR II-I REPEAT DOMAIN-CONTAINING PROTEIN 2A-LIKE PROTEIN"/>
    <property type="match status" value="1"/>
</dbReference>
<organism evidence="8 9">
    <name type="scientific">Atta colombica</name>
    <dbReference type="NCBI Taxonomy" id="520822"/>
    <lineage>
        <taxon>Eukaryota</taxon>
        <taxon>Metazoa</taxon>
        <taxon>Ecdysozoa</taxon>
        <taxon>Arthropoda</taxon>
        <taxon>Hexapoda</taxon>
        <taxon>Insecta</taxon>
        <taxon>Pterygota</taxon>
        <taxon>Neoptera</taxon>
        <taxon>Endopterygota</taxon>
        <taxon>Hymenoptera</taxon>
        <taxon>Apocrita</taxon>
        <taxon>Aculeata</taxon>
        <taxon>Formicoidea</taxon>
        <taxon>Formicidae</taxon>
        <taxon>Myrmicinae</taxon>
        <taxon>Atta</taxon>
    </lineage>
</organism>
<evidence type="ECO:0000259" key="7">
    <source>
        <dbReference type="PROSITE" id="PS50808"/>
    </source>
</evidence>
<evidence type="ECO:0000256" key="4">
    <source>
        <dbReference type="PROSITE-ProRule" id="PRU00027"/>
    </source>
</evidence>
<dbReference type="EMBL" id="KQ976738">
    <property type="protein sequence ID" value="KYM75730.1"/>
    <property type="molecule type" value="Genomic_DNA"/>
</dbReference>
<keyword evidence="6" id="KW-0812">Transmembrane</keyword>
<keyword evidence="6" id="KW-0472">Membrane</keyword>
<evidence type="ECO:0000256" key="2">
    <source>
        <dbReference type="ARBA" id="ARBA00022771"/>
    </source>
</evidence>
<dbReference type="InterPro" id="IPR003656">
    <property type="entry name" value="Znf_BED"/>
</dbReference>
<evidence type="ECO:0000313" key="9">
    <source>
        <dbReference type="Proteomes" id="UP000078540"/>
    </source>
</evidence>
<dbReference type="SMART" id="SM00614">
    <property type="entry name" value="ZnF_BED"/>
    <property type="match status" value="2"/>
</dbReference>
<dbReference type="PROSITE" id="PS50808">
    <property type="entry name" value="ZF_BED"/>
    <property type="match status" value="1"/>
</dbReference>
<gene>
    <name evidence="8" type="ORF">ALC53_13793</name>
</gene>
<evidence type="ECO:0000313" key="8">
    <source>
        <dbReference type="EMBL" id="KYM75730.1"/>
    </source>
</evidence>
<feature type="transmembrane region" description="Helical" evidence="6">
    <location>
        <begin position="76"/>
        <end position="98"/>
    </location>
</feature>
<reference evidence="8 9" key="1">
    <citation type="submission" date="2015-09" db="EMBL/GenBank/DDBJ databases">
        <title>Atta colombica WGS genome.</title>
        <authorList>
            <person name="Nygaard S."/>
            <person name="Hu H."/>
            <person name="Boomsma J."/>
            <person name="Zhang G."/>
        </authorList>
    </citation>
    <scope>NUCLEOTIDE SEQUENCE [LARGE SCALE GENOMIC DNA]</scope>
    <source>
        <strain evidence="8">Treedump-2</strain>
        <tissue evidence="8">Whole body</tissue>
    </source>
</reference>
<evidence type="ECO:0000256" key="6">
    <source>
        <dbReference type="SAM" id="Phobius"/>
    </source>
</evidence>
<dbReference type="GO" id="GO:0008270">
    <property type="term" value="F:zinc ion binding"/>
    <property type="evidence" value="ECO:0007669"/>
    <property type="project" value="UniProtKB-KW"/>
</dbReference>
<dbReference type="SUPFAM" id="SSF57667">
    <property type="entry name" value="beta-beta-alpha zinc fingers"/>
    <property type="match status" value="1"/>
</dbReference>